<evidence type="ECO:0000256" key="1">
    <source>
        <dbReference type="SAM" id="SignalP"/>
    </source>
</evidence>
<sequence>MKIAFLKKAFMTALILFAVGNVDSALAHSGGGVLDPGGNNASATDLAAITCFDDGNGTPHHLSAQIKDMSGPVSGLLLSLHIYKGIQMTTSTDTVSGDVGYSPEISLNGGAGVYYLSATKTGAGARLFDVVWHCLTSSGVHTGTDIVVYQAQ</sequence>
<dbReference type="RefSeq" id="WP_127029327.1">
    <property type="nucleotide sequence ID" value="NZ_RYFG02000106.1"/>
</dbReference>
<evidence type="ECO:0000313" key="3">
    <source>
        <dbReference type="Proteomes" id="UP000733744"/>
    </source>
</evidence>
<reference evidence="2 3" key="1">
    <citation type="journal article" date="2019" name="Antonie Van Leeuwenhoek">
        <title>Description of 'Ca. Methylobacter oryzae' KRF1, a novel species from the environmentally important Methylobacter clade 2.</title>
        <authorList>
            <person name="Khatri K."/>
            <person name="Mohite J.A."/>
            <person name="Pandit P.S."/>
            <person name="Bahulikar R."/>
            <person name="Rahalkar M.C."/>
        </authorList>
    </citation>
    <scope>NUCLEOTIDE SEQUENCE [LARGE SCALE GENOMIC DNA]</scope>
    <source>
        <strain evidence="2 3">KRF1</strain>
    </source>
</reference>
<keyword evidence="1" id="KW-0732">Signal</keyword>
<comment type="caution">
    <text evidence="2">The sequence shown here is derived from an EMBL/GenBank/DDBJ whole genome shotgun (WGS) entry which is preliminary data.</text>
</comment>
<organism evidence="2 3">
    <name type="scientific">Candidatus Methylobacter oryzae</name>
    <dbReference type="NCBI Taxonomy" id="2497749"/>
    <lineage>
        <taxon>Bacteria</taxon>
        <taxon>Pseudomonadati</taxon>
        <taxon>Pseudomonadota</taxon>
        <taxon>Gammaproteobacteria</taxon>
        <taxon>Methylococcales</taxon>
        <taxon>Methylococcaceae</taxon>
        <taxon>Methylobacter</taxon>
    </lineage>
</organism>
<accession>A0ABY3CBK8</accession>
<gene>
    <name evidence="2" type="ORF">EKO24_014460</name>
</gene>
<feature type="signal peptide" evidence="1">
    <location>
        <begin position="1"/>
        <end position="27"/>
    </location>
</feature>
<name>A0ABY3CBK8_9GAMM</name>
<proteinExistence type="predicted"/>
<evidence type="ECO:0000313" key="2">
    <source>
        <dbReference type="EMBL" id="TRW92800.1"/>
    </source>
</evidence>
<dbReference type="Proteomes" id="UP000733744">
    <property type="component" value="Unassembled WGS sequence"/>
</dbReference>
<protein>
    <submittedName>
        <fullName evidence="2">Uncharacterized protein</fullName>
    </submittedName>
</protein>
<feature type="chain" id="PRO_5046131939" evidence="1">
    <location>
        <begin position="28"/>
        <end position="152"/>
    </location>
</feature>
<keyword evidence="3" id="KW-1185">Reference proteome</keyword>
<dbReference type="EMBL" id="RYFG02000106">
    <property type="protein sequence ID" value="TRW92800.1"/>
    <property type="molecule type" value="Genomic_DNA"/>
</dbReference>